<reference evidence="3" key="1">
    <citation type="journal article" date="2012" name="Science">
        <title>The Paleozoic origin of enzymatic lignin decomposition reconstructed from 31 fungal genomes.</title>
        <authorList>
            <person name="Floudas D."/>
            <person name="Binder M."/>
            <person name="Riley R."/>
            <person name="Barry K."/>
            <person name="Blanchette R.A."/>
            <person name="Henrissat B."/>
            <person name="Martinez A.T."/>
            <person name="Otillar R."/>
            <person name="Spatafora J.W."/>
            <person name="Yadav J.S."/>
            <person name="Aerts A."/>
            <person name="Benoit I."/>
            <person name="Boyd A."/>
            <person name="Carlson A."/>
            <person name="Copeland A."/>
            <person name="Coutinho P.M."/>
            <person name="de Vries R.P."/>
            <person name="Ferreira P."/>
            <person name="Findley K."/>
            <person name="Foster B."/>
            <person name="Gaskell J."/>
            <person name="Glotzer D."/>
            <person name="Gorecki P."/>
            <person name="Heitman J."/>
            <person name="Hesse C."/>
            <person name="Hori C."/>
            <person name="Igarashi K."/>
            <person name="Jurgens J.A."/>
            <person name="Kallen N."/>
            <person name="Kersten P."/>
            <person name="Kohler A."/>
            <person name="Kuees U."/>
            <person name="Kumar T.K.A."/>
            <person name="Kuo A."/>
            <person name="LaButti K."/>
            <person name="Larrondo L.F."/>
            <person name="Lindquist E."/>
            <person name="Ling A."/>
            <person name="Lombard V."/>
            <person name="Lucas S."/>
            <person name="Lundell T."/>
            <person name="Martin R."/>
            <person name="McLaughlin D.J."/>
            <person name="Morgenstern I."/>
            <person name="Morin E."/>
            <person name="Murat C."/>
            <person name="Nagy L.G."/>
            <person name="Nolan M."/>
            <person name="Ohm R.A."/>
            <person name="Patyshakuliyeva A."/>
            <person name="Rokas A."/>
            <person name="Ruiz-Duenas F.J."/>
            <person name="Sabat G."/>
            <person name="Salamov A."/>
            <person name="Samejima M."/>
            <person name="Schmutz J."/>
            <person name="Slot J.C."/>
            <person name="St John F."/>
            <person name="Stenlid J."/>
            <person name="Sun H."/>
            <person name="Sun S."/>
            <person name="Syed K."/>
            <person name="Tsang A."/>
            <person name="Wiebenga A."/>
            <person name="Young D."/>
            <person name="Pisabarro A."/>
            <person name="Eastwood D.C."/>
            <person name="Martin F."/>
            <person name="Cullen D."/>
            <person name="Grigoriev I.V."/>
            <person name="Hibbett D.S."/>
        </authorList>
    </citation>
    <scope>NUCLEOTIDE SEQUENCE [LARGE SCALE GENOMIC DNA]</scope>
    <source>
        <strain evidence="3">FP-91666</strain>
    </source>
</reference>
<proteinExistence type="predicted"/>
<feature type="compositionally biased region" description="Basic residues" evidence="1">
    <location>
        <begin position="188"/>
        <end position="199"/>
    </location>
</feature>
<dbReference type="GeneID" id="18795811"/>
<gene>
    <name evidence="2" type="ORF">STEHIDRAFT_115766</name>
</gene>
<feature type="compositionally biased region" description="Polar residues" evidence="1">
    <location>
        <begin position="167"/>
        <end position="176"/>
    </location>
</feature>
<feature type="region of interest" description="Disordered" evidence="1">
    <location>
        <begin position="247"/>
        <end position="281"/>
    </location>
</feature>
<keyword evidence="3" id="KW-1185">Reference proteome</keyword>
<dbReference type="RefSeq" id="XP_007310439.1">
    <property type="nucleotide sequence ID" value="XM_007310377.1"/>
</dbReference>
<organism evidence="2 3">
    <name type="scientific">Stereum hirsutum (strain FP-91666)</name>
    <name type="common">White-rot fungus</name>
    <dbReference type="NCBI Taxonomy" id="721885"/>
    <lineage>
        <taxon>Eukaryota</taxon>
        <taxon>Fungi</taxon>
        <taxon>Dikarya</taxon>
        <taxon>Basidiomycota</taxon>
        <taxon>Agaricomycotina</taxon>
        <taxon>Agaricomycetes</taxon>
        <taxon>Russulales</taxon>
        <taxon>Stereaceae</taxon>
        <taxon>Stereum</taxon>
    </lineage>
</organism>
<sequence length="309" mass="34077">MNAKKITESSLSVVMTGSTDLGELDTPLSDNERLANKLSLTTLGRYIQYQADQQNSTFNASNAIEVGGEASHSTVLTATTDEYCIKRNFVHSPFSMPTYDIDRASGWCDTQLPSDVKHDTAAHNVFNPIVKTSRRNPRCGEYASDSPVGPSVCPTGITWLPLLEFSSSGSQPTPSTRDWEFIPWKPQRNTRRSRGRNRKGYPGQFKEMPTDIGVGFGPKRSKQEKYLKCGFPTKIETVLNTATVSKVEEGRDSLSQHRRRSAGFPDPNKEAYGRSRNVGEDSVFSSTADCTIPATSCQGSASSSQERVW</sequence>
<dbReference type="KEGG" id="shs:STEHIDRAFT_115766"/>
<name>R7RZE7_STEHR</name>
<evidence type="ECO:0000313" key="3">
    <source>
        <dbReference type="Proteomes" id="UP000053927"/>
    </source>
</evidence>
<protein>
    <submittedName>
        <fullName evidence="2">Uncharacterized protein</fullName>
    </submittedName>
</protein>
<evidence type="ECO:0000313" key="2">
    <source>
        <dbReference type="EMBL" id="EIM80295.1"/>
    </source>
</evidence>
<feature type="compositionally biased region" description="Basic and acidic residues" evidence="1">
    <location>
        <begin position="267"/>
        <end position="279"/>
    </location>
</feature>
<evidence type="ECO:0000256" key="1">
    <source>
        <dbReference type="SAM" id="MobiDB-lite"/>
    </source>
</evidence>
<dbReference type="EMBL" id="JH687398">
    <property type="protein sequence ID" value="EIM80295.1"/>
    <property type="molecule type" value="Genomic_DNA"/>
</dbReference>
<feature type="region of interest" description="Disordered" evidence="1">
    <location>
        <begin position="167"/>
        <end position="217"/>
    </location>
</feature>
<accession>R7RZE7</accession>
<dbReference type="AlphaFoldDB" id="R7RZE7"/>
<dbReference type="Proteomes" id="UP000053927">
    <property type="component" value="Unassembled WGS sequence"/>
</dbReference>